<evidence type="ECO:0000256" key="3">
    <source>
        <dbReference type="ARBA" id="ARBA00010008"/>
    </source>
</evidence>
<accession>A0A3S3RVU9</accession>
<reference evidence="16 17" key="1">
    <citation type="submission" date="2017-01" db="EMBL/GenBank/DDBJ databases">
        <title>The cable genome- insights into the physiology and evolution of filamentous bacteria capable of sulfide oxidation via long distance electron transfer.</title>
        <authorList>
            <person name="Schreiber L."/>
            <person name="Bjerg J.T."/>
            <person name="Boggild A."/>
            <person name="Van De Vossenberg J."/>
            <person name="Meysman F."/>
            <person name="Nielsen L.P."/>
            <person name="Schramm A."/>
            <person name="Kjeldsen K.U."/>
        </authorList>
    </citation>
    <scope>NUCLEOTIDE SEQUENCE [LARGE SCALE GENOMIC DNA]</scope>
    <source>
        <strain evidence="14">A2</strain>
        <strain evidence="15">A5</strain>
    </source>
</reference>
<evidence type="ECO:0000256" key="2">
    <source>
        <dbReference type="ARBA" id="ARBA00004746"/>
    </source>
</evidence>
<evidence type="ECO:0000313" key="17">
    <source>
        <dbReference type="Proteomes" id="UP000288892"/>
    </source>
</evidence>
<gene>
    <name evidence="14" type="ORF">VT99_10096</name>
    <name evidence="15" type="ORF">VU01_10537</name>
</gene>
<evidence type="ECO:0000256" key="4">
    <source>
        <dbReference type="ARBA" id="ARBA00011738"/>
    </source>
</evidence>
<comment type="subunit">
    <text evidence="4">Homodimer.</text>
</comment>
<dbReference type="InterPro" id="IPR015424">
    <property type="entry name" value="PyrdxlP-dep_Trfase"/>
</dbReference>
<comment type="caution">
    <text evidence="14">The sequence shown here is derived from an EMBL/GenBank/DDBJ whole genome shotgun (WGS) entry which is preliminary data.</text>
</comment>
<dbReference type="AlphaFoldDB" id="A0A3S3RVU9"/>
<dbReference type="CDD" id="cd06454">
    <property type="entry name" value="KBL_like"/>
    <property type="match status" value="1"/>
</dbReference>
<evidence type="ECO:0000259" key="13">
    <source>
        <dbReference type="Pfam" id="PF00155"/>
    </source>
</evidence>
<proteinExistence type="inferred from homology"/>
<sequence length="406" mass="44807">MDPFTFRLTEQLQTLAKQGVRREILPVQASGFARLRHQGGEFLNLAGNDYLGLAGNPILLQKFYAAFEQEHLVEQYGLGSGASRLMTGNHDQYSRLEEELASLYHKDKALVFNSGYHINIGLLPALARKGDLILADKLCHASLIDGMRLSKAKMIRYPHLDYDRLEQLLQKHCSGPPVAHGQKKQTVFLVTESIFSMDGDCADLPTLVRLKEQYGAVLYVDEAHSVGVRGHRGLGLAEEQDVVGRIDLLVGTFGKAWGGQGAFVVCEEGIYNYLVNTARSLIFTTALPPVNIHWLNFILPIIQKMSKERQQLAVLARQVRHALQEAGLQTGGESHIVPVMIGDEGQAVAVAEQLRQKGFWVQAVRTPTVPRGTARLRLSLTAAMNAEQLATLPEQIAEQLTQVSSA</sequence>
<evidence type="ECO:0000256" key="10">
    <source>
        <dbReference type="ARBA" id="ARBA00033381"/>
    </source>
</evidence>
<dbReference type="InterPro" id="IPR015421">
    <property type="entry name" value="PyrdxlP-dep_Trfase_major"/>
</dbReference>
<evidence type="ECO:0000256" key="9">
    <source>
        <dbReference type="ARBA" id="ARBA00032610"/>
    </source>
</evidence>
<dbReference type="Gene3D" id="3.90.1150.10">
    <property type="entry name" value="Aspartate Aminotransferase, domain 1"/>
    <property type="match status" value="1"/>
</dbReference>
<keyword evidence="17" id="KW-1185">Reference proteome</keyword>
<keyword evidence="7" id="KW-0093">Biotin biosynthesis</keyword>
<dbReference type="InterPro" id="IPR015422">
    <property type="entry name" value="PyrdxlP-dep_Trfase_small"/>
</dbReference>
<dbReference type="InterPro" id="IPR001917">
    <property type="entry name" value="Aminotrans_II_pyridoxalP_BS"/>
</dbReference>
<dbReference type="SUPFAM" id="SSF53383">
    <property type="entry name" value="PLP-dependent transferases"/>
    <property type="match status" value="1"/>
</dbReference>
<evidence type="ECO:0000256" key="8">
    <source>
        <dbReference type="ARBA" id="ARBA00022898"/>
    </source>
</evidence>
<dbReference type="EMBL" id="MTKS01000053">
    <property type="protein sequence ID" value="RWX51988.1"/>
    <property type="molecule type" value="Genomic_DNA"/>
</dbReference>
<dbReference type="GO" id="GO:0030170">
    <property type="term" value="F:pyridoxal phosphate binding"/>
    <property type="evidence" value="ECO:0007669"/>
    <property type="project" value="InterPro"/>
</dbReference>
<dbReference type="PROSITE" id="PS00599">
    <property type="entry name" value="AA_TRANSFER_CLASS_2"/>
    <property type="match status" value="1"/>
</dbReference>
<dbReference type="GO" id="GO:0008710">
    <property type="term" value="F:8-amino-7-oxononanoate synthase activity"/>
    <property type="evidence" value="ECO:0007669"/>
    <property type="project" value="UniProtKB-EC"/>
</dbReference>
<comment type="catalytic activity">
    <reaction evidence="11">
        <text>6-carboxyhexanoyl-[ACP] + L-alanine + H(+) = (8S)-8-amino-7-oxononanoate + holo-[ACP] + CO2</text>
        <dbReference type="Rhea" id="RHEA:42288"/>
        <dbReference type="Rhea" id="RHEA-COMP:9685"/>
        <dbReference type="Rhea" id="RHEA-COMP:9955"/>
        <dbReference type="ChEBI" id="CHEBI:15378"/>
        <dbReference type="ChEBI" id="CHEBI:16526"/>
        <dbReference type="ChEBI" id="CHEBI:57972"/>
        <dbReference type="ChEBI" id="CHEBI:64479"/>
        <dbReference type="ChEBI" id="CHEBI:78846"/>
        <dbReference type="ChEBI" id="CHEBI:149468"/>
        <dbReference type="EC" id="2.3.1.47"/>
    </reaction>
</comment>
<dbReference type="Gene3D" id="3.40.640.10">
    <property type="entry name" value="Type I PLP-dependent aspartate aminotransferase-like (Major domain)"/>
    <property type="match status" value="1"/>
</dbReference>
<protein>
    <recommendedName>
        <fullName evidence="5">8-amino-7-oxononanoate synthase</fullName>
        <ecNumber evidence="5">2.3.1.47</ecNumber>
    </recommendedName>
    <alternativeName>
        <fullName evidence="9">7-keto-8-amino-pelargonic acid synthase</fullName>
    </alternativeName>
    <alternativeName>
        <fullName evidence="10">8-amino-7-ketopelargonate synthase</fullName>
    </alternativeName>
</protein>
<comment type="cofactor">
    <cofactor evidence="1 12">
        <name>pyridoxal 5'-phosphate</name>
        <dbReference type="ChEBI" id="CHEBI:597326"/>
    </cofactor>
</comment>
<dbReference type="GO" id="GO:0009102">
    <property type="term" value="P:biotin biosynthetic process"/>
    <property type="evidence" value="ECO:0007669"/>
    <property type="project" value="UniProtKB-KW"/>
</dbReference>
<evidence type="ECO:0000256" key="11">
    <source>
        <dbReference type="ARBA" id="ARBA00047715"/>
    </source>
</evidence>
<evidence type="ECO:0000313" key="16">
    <source>
        <dbReference type="Proteomes" id="UP000286862"/>
    </source>
</evidence>
<keyword evidence="6 14" id="KW-0808">Transferase</keyword>
<evidence type="ECO:0000256" key="5">
    <source>
        <dbReference type="ARBA" id="ARBA00013187"/>
    </source>
</evidence>
<evidence type="ECO:0000313" key="14">
    <source>
        <dbReference type="EMBL" id="RWX49306.1"/>
    </source>
</evidence>
<evidence type="ECO:0000256" key="12">
    <source>
        <dbReference type="RuleBase" id="RU003693"/>
    </source>
</evidence>
<dbReference type="EMBL" id="MTKQ01000009">
    <property type="protein sequence ID" value="RWX49306.1"/>
    <property type="molecule type" value="Genomic_DNA"/>
</dbReference>
<dbReference type="Proteomes" id="UP000288892">
    <property type="component" value="Unassembled WGS sequence"/>
</dbReference>
<comment type="pathway">
    <text evidence="2">Cofactor biosynthesis; biotin biosynthesis.</text>
</comment>
<name>A0A3S3RVU9_9BACT</name>
<keyword evidence="14" id="KW-0012">Acyltransferase</keyword>
<dbReference type="PANTHER" id="PTHR13693">
    <property type="entry name" value="CLASS II AMINOTRANSFERASE/8-AMINO-7-OXONONANOATE SYNTHASE"/>
    <property type="match status" value="1"/>
</dbReference>
<comment type="similarity">
    <text evidence="3">Belongs to the class-II pyridoxal-phosphate-dependent aminotransferase family. BioF subfamily.</text>
</comment>
<dbReference type="InterPro" id="IPR050087">
    <property type="entry name" value="AON_synthase_class-II"/>
</dbReference>
<dbReference type="InterPro" id="IPR004839">
    <property type="entry name" value="Aminotransferase_I/II_large"/>
</dbReference>
<keyword evidence="8 12" id="KW-0663">Pyridoxal phosphate</keyword>
<organism evidence="14 16">
    <name type="scientific">Candidatus Electrothrix marina</name>
    <dbReference type="NCBI Taxonomy" id="1859130"/>
    <lineage>
        <taxon>Bacteria</taxon>
        <taxon>Pseudomonadati</taxon>
        <taxon>Thermodesulfobacteriota</taxon>
        <taxon>Desulfobulbia</taxon>
        <taxon>Desulfobulbales</taxon>
        <taxon>Desulfobulbaceae</taxon>
        <taxon>Candidatus Electrothrix</taxon>
    </lineage>
</organism>
<feature type="domain" description="Aminotransferase class I/classII large" evidence="13">
    <location>
        <begin position="42"/>
        <end position="394"/>
    </location>
</feature>
<evidence type="ECO:0000256" key="7">
    <source>
        <dbReference type="ARBA" id="ARBA00022756"/>
    </source>
</evidence>
<evidence type="ECO:0000256" key="1">
    <source>
        <dbReference type="ARBA" id="ARBA00001933"/>
    </source>
</evidence>
<dbReference type="Proteomes" id="UP000286862">
    <property type="component" value="Unassembled WGS sequence"/>
</dbReference>
<evidence type="ECO:0000256" key="6">
    <source>
        <dbReference type="ARBA" id="ARBA00022679"/>
    </source>
</evidence>
<dbReference type="Pfam" id="PF00155">
    <property type="entry name" value="Aminotran_1_2"/>
    <property type="match status" value="1"/>
</dbReference>
<evidence type="ECO:0000313" key="15">
    <source>
        <dbReference type="EMBL" id="RWX51988.1"/>
    </source>
</evidence>
<dbReference type="EC" id="2.3.1.47" evidence="5"/>
<dbReference type="PANTHER" id="PTHR13693:SF100">
    <property type="entry name" value="8-AMINO-7-OXONONANOATE SYNTHASE"/>
    <property type="match status" value="1"/>
</dbReference>